<proteinExistence type="predicted"/>
<organism evidence="1 2">
    <name type="scientific">Aphanomyces invadans</name>
    <dbReference type="NCBI Taxonomy" id="157072"/>
    <lineage>
        <taxon>Eukaryota</taxon>
        <taxon>Sar</taxon>
        <taxon>Stramenopiles</taxon>
        <taxon>Oomycota</taxon>
        <taxon>Saprolegniomycetes</taxon>
        <taxon>Saprolegniales</taxon>
        <taxon>Verrucalvaceae</taxon>
        <taxon>Aphanomyces</taxon>
    </lineage>
</organism>
<dbReference type="VEuPathDB" id="FungiDB:H310_10805"/>
<gene>
    <name evidence="1" type="ORF">DYB32_007472</name>
</gene>
<protein>
    <submittedName>
        <fullName evidence="1">Uncharacterized protein</fullName>
    </submittedName>
</protein>
<keyword evidence="2" id="KW-1185">Reference proteome</keyword>
<evidence type="ECO:0000313" key="2">
    <source>
        <dbReference type="Proteomes" id="UP000285060"/>
    </source>
</evidence>
<dbReference type="VEuPathDB" id="FungiDB:H310_10804"/>
<dbReference type="AlphaFoldDB" id="A0A3R6Y4L0"/>
<name>A0A3R6Y4L0_9STRA</name>
<comment type="caution">
    <text evidence="1">The sequence shown here is derived from an EMBL/GenBank/DDBJ whole genome shotgun (WGS) entry which is preliminary data.</text>
</comment>
<accession>A0A3R6Y4L0</accession>
<dbReference type="Proteomes" id="UP000285060">
    <property type="component" value="Unassembled WGS sequence"/>
</dbReference>
<evidence type="ECO:0000313" key="1">
    <source>
        <dbReference type="EMBL" id="RHY26586.1"/>
    </source>
</evidence>
<sequence length="592" mass="66031">KPMYFTDIHTAAKKEDSHVIAKLLAQLAEKDAVILEQAAAIEGKDVLIQQFTATCGRLKHDCEALADKAFEWKTKYVALAAANSTAPRDEPLPAVAVDDIHVLSSSPELDDGGGVWHPQRVVDRWSGAGSATLHFQELLAQKDQTIQEFTVACTKYKQDADTFCAKAMEWKKKHDVVAKQVLQLQADLFLVQGQRHVPQTTLANDAPITPRAPSGEGVTGTLAVQPAATPPPQAPTSIASVEISELKHIHAREVGTLKQEVSRLHELLRLHAMDTAAQSDVRVEFETYRAIAESELAQLEGDLAHFKAQILVLSQDNADQMLEITAKHAIHDCVRSAQERQRQVQWDHDRRTLTDLREKMAHQQVRLAQTMSSLDSLQAVYDDLRATKEQPHDMRHPLYASHNSLVRCHARVVAQAHQQKRHIQKLVQKKAMLQQKLHVMAVEARAMLDAALGAARTTNLQSQLATVDHDCHSTQTDLAIIPANSPTRETADNTTVSEAKLLQRVRGLQDSLMRRKVREQVVQSQARELRRQLQSLRLPLRSHPVPTANYASDNDMSPTRQAELYKYAVDMIMRGPKMNPTHCNANSTDSND</sequence>
<feature type="non-terminal residue" evidence="1">
    <location>
        <position position="1"/>
    </location>
</feature>
<reference evidence="1 2" key="1">
    <citation type="submission" date="2018-08" db="EMBL/GenBank/DDBJ databases">
        <title>Aphanomyces genome sequencing and annotation.</title>
        <authorList>
            <person name="Minardi D."/>
            <person name="Oidtmann B."/>
            <person name="Van Der Giezen M."/>
            <person name="Studholme D.J."/>
        </authorList>
    </citation>
    <scope>NUCLEOTIDE SEQUENCE [LARGE SCALE GENOMIC DNA]</scope>
    <source>
        <strain evidence="1 2">NJM0002</strain>
    </source>
</reference>
<dbReference type="EMBL" id="QUSY01000960">
    <property type="protein sequence ID" value="RHY26586.1"/>
    <property type="molecule type" value="Genomic_DNA"/>
</dbReference>